<evidence type="ECO:0000313" key="1">
    <source>
        <dbReference type="EMBL" id="KAL0914993.1"/>
    </source>
</evidence>
<protein>
    <submittedName>
        <fullName evidence="1">Uncharacterized protein</fullName>
    </submittedName>
</protein>
<accession>A0ABD0UQZ2</accession>
<proteinExistence type="predicted"/>
<comment type="caution">
    <text evidence="1">The sequence shown here is derived from an EMBL/GenBank/DDBJ whole genome shotgun (WGS) entry which is preliminary data.</text>
</comment>
<dbReference type="AlphaFoldDB" id="A0ABD0UQZ2"/>
<name>A0ABD0UQZ2_DENTH</name>
<evidence type="ECO:0000313" key="2">
    <source>
        <dbReference type="Proteomes" id="UP001552299"/>
    </source>
</evidence>
<dbReference type="Proteomes" id="UP001552299">
    <property type="component" value="Unassembled WGS sequence"/>
</dbReference>
<sequence length="172" mass="18622">MAQYLIRTVGWRSDDRCAAIRAPDEAVLIAGSAGSESTLLRVAFPAPVAAGTEKKPYAATRLAGARGSRRSPHDVQFELAGLVKLPDLLCATDVTASDEDSREAKLSPTEEALELCEKSGIHRQIPLVDGHTEATKDGSHHAAVLEGLSHYTETRVVDHDPLVLRLGHRQRR</sequence>
<gene>
    <name evidence="1" type="ORF">M5K25_015388</name>
</gene>
<keyword evidence="2" id="KW-1185">Reference proteome</keyword>
<organism evidence="1 2">
    <name type="scientific">Dendrobium thyrsiflorum</name>
    <name type="common">Pinecone-like raceme dendrobium</name>
    <name type="synonym">Orchid</name>
    <dbReference type="NCBI Taxonomy" id="117978"/>
    <lineage>
        <taxon>Eukaryota</taxon>
        <taxon>Viridiplantae</taxon>
        <taxon>Streptophyta</taxon>
        <taxon>Embryophyta</taxon>
        <taxon>Tracheophyta</taxon>
        <taxon>Spermatophyta</taxon>
        <taxon>Magnoliopsida</taxon>
        <taxon>Liliopsida</taxon>
        <taxon>Asparagales</taxon>
        <taxon>Orchidaceae</taxon>
        <taxon>Epidendroideae</taxon>
        <taxon>Malaxideae</taxon>
        <taxon>Dendrobiinae</taxon>
        <taxon>Dendrobium</taxon>
    </lineage>
</organism>
<dbReference type="EMBL" id="JANQDX010000012">
    <property type="protein sequence ID" value="KAL0914993.1"/>
    <property type="molecule type" value="Genomic_DNA"/>
</dbReference>
<reference evidence="1 2" key="1">
    <citation type="journal article" date="2024" name="Plant Biotechnol. J.">
        <title>Dendrobium thyrsiflorum genome and its molecular insights into genes involved in important horticultural traits.</title>
        <authorList>
            <person name="Chen B."/>
            <person name="Wang J.Y."/>
            <person name="Zheng P.J."/>
            <person name="Li K.L."/>
            <person name="Liang Y.M."/>
            <person name="Chen X.F."/>
            <person name="Zhang C."/>
            <person name="Zhao X."/>
            <person name="He X."/>
            <person name="Zhang G.Q."/>
            <person name="Liu Z.J."/>
            <person name="Xu Q."/>
        </authorList>
    </citation>
    <scope>NUCLEOTIDE SEQUENCE [LARGE SCALE GENOMIC DNA]</scope>
    <source>
        <strain evidence="1">GZMU011</strain>
    </source>
</reference>